<feature type="domain" description="Nop" evidence="1">
    <location>
        <begin position="243"/>
        <end position="353"/>
    </location>
</feature>
<dbReference type="EMBL" id="AB996600">
    <property type="protein sequence ID" value="BAS01596.1"/>
    <property type="molecule type" value="Genomic_DNA"/>
</dbReference>
<proteinExistence type="predicted"/>
<dbReference type="InterPro" id="IPR042239">
    <property type="entry name" value="Nop_C"/>
</dbReference>
<gene>
    <name evidence="2" type="primary">nop56</name>
</gene>
<dbReference type="SUPFAM" id="SSF89124">
    <property type="entry name" value="Nop domain"/>
    <property type="match status" value="1"/>
</dbReference>
<protein>
    <submittedName>
        <fullName evidence="2">Nucleolar protein</fullName>
    </submittedName>
</protein>
<accession>A0A0H5BH85</accession>
<name>A0A0H5BH85_9EUKA</name>
<keyword evidence="2" id="KW-0542">Nucleomorph</keyword>
<evidence type="ECO:0000313" key="2">
    <source>
        <dbReference type="EMBL" id="BAS01596.1"/>
    </source>
</evidence>
<evidence type="ECO:0000259" key="1">
    <source>
        <dbReference type="PROSITE" id="PS51358"/>
    </source>
</evidence>
<dbReference type="AlphaFoldDB" id="A0A0H5BH85"/>
<dbReference type="InterPro" id="IPR002687">
    <property type="entry name" value="Nop_dom"/>
</dbReference>
<dbReference type="PROSITE" id="PS51358">
    <property type="entry name" value="NOP"/>
    <property type="match status" value="1"/>
</dbReference>
<dbReference type="Gene3D" id="1.10.246.90">
    <property type="entry name" value="Nop domain"/>
    <property type="match status" value="1"/>
</dbReference>
<organism evidence="2">
    <name type="scientific">Lotharella vacuolata</name>
    <dbReference type="NCBI Taxonomy" id="74820"/>
    <lineage>
        <taxon>Eukaryota</taxon>
        <taxon>Sar</taxon>
        <taxon>Rhizaria</taxon>
        <taxon>Cercozoa</taxon>
        <taxon>Chlorarachniophyceae</taxon>
        <taxon>Lotharella</taxon>
    </lineage>
</organism>
<dbReference type="Pfam" id="PF01798">
    <property type="entry name" value="Nop"/>
    <property type="match status" value="1"/>
</dbReference>
<geneLocation type="nucleomorph" evidence="2"/>
<sequence length="353" mass="42313">MFLIIEDILGIFLFKIYKVKNQTKIKNLISLKFTNINFIEIFTNIYVKEYFNIKTIFEKFLQLKKNTVHQININLEKNKKKIINFIKIKRFVTHTLEKYIKLDNIKTNHLISLRIVKKILENKILLYPKIDDNHLIYNYAFLLNIENQITSLFEKLKELRLIPNNKIENHNLNPLFEFLKVYKNEKFFIEKYNSNKNSFFNTNLHMHYFLNFSKSTKIWKYLLKILKMYKTIKSNLFKKIILYTPNLASLLGERISAQLVFKTHGLINLVKLPSGSISNLSFDFFNIFYRKKIINSKNKIINYSFLVSQGSIKNRFKIIRILSNKSSLCCRIDFFSLQSINYNYGFNFRGMVF</sequence>
<reference evidence="2" key="1">
    <citation type="journal article" date="2015" name="Genome Biol. Evol.">
        <title>Nucleomorph Genome Sequences of Two Chlorarachniophytes, Amorphochlora amoebiformis and Lotharella vacuolata.</title>
        <authorList>
            <person name="Suzuki S."/>
            <person name="Shirato S."/>
            <person name="Hirakawa Y."/>
            <person name="Ishida K."/>
        </authorList>
    </citation>
    <scope>NUCLEOTIDE SEQUENCE</scope>
    <source>
        <strain evidence="2">CCMP240</strain>
    </source>
</reference>
<dbReference type="InterPro" id="IPR036070">
    <property type="entry name" value="Nop_dom_sf"/>
</dbReference>